<dbReference type="AlphaFoldDB" id="A0A9Q0DBJ0"/>
<evidence type="ECO:0000313" key="1">
    <source>
        <dbReference type="EMBL" id="KAJ3583592.1"/>
    </source>
</evidence>
<dbReference type="EMBL" id="JANIIK010000224">
    <property type="protein sequence ID" value="KAJ3583592.1"/>
    <property type="molecule type" value="Genomic_DNA"/>
</dbReference>
<evidence type="ECO:0000313" key="2">
    <source>
        <dbReference type="Proteomes" id="UP001148018"/>
    </source>
</evidence>
<gene>
    <name evidence="1" type="ORF">NHX12_016651</name>
</gene>
<accession>A0A9Q0DBJ0</accession>
<proteinExistence type="predicted"/>
<keyword evidence="2" id="KW-1185">Reference proteome</keyword>
<reference evidence="1" key="1">
    <citation type="submission" date="2022-07" db="EMBL/GenBank/DDBJ databases">
        <title>Chromosome-level genome of Muraenolepis orangiensis.</title>
        <authorList>
            <person name="Kim J."/>
        </authorList>
    </citation>
    <scope>NUCLEOTIDE SEQUENCE</scope>
    <source>
        <strain evidence="1">KU_S4_2022</strain>
        <tissue evidence="1">Muscle</tissue>
    </source>
</reference>
<sequence>MKPVRGLCDVLLTQLTQQDSCCVINLPVCITRGHHAVTLFCDHWMGHADMFFTPSKGFEAHHQMPEGFLYISNGEGPNFSLEKRIAASREQEGAGYIAVQQAHASGKLETTFCETFVKSGLLKT</sequence>
<comment type="caution">
    <text evidence="1">The sequence shown here is derived from an EMBL/GenBank/DDBJ whole genome shotgun (WGS) entry which is preliminary data.</text>
</comment>
<dbReference type="Proteomes" id="UP001148018">
    <property type="component" value="Unassembled WGS sequence"/>
</dbReference>
<organism evidence="1 2">
    <name type="scientific">Muraenolepis orangiensis</name>
    <name type="common">Patagonian moray cod</name>
    <dbReference type="NCBI Taxonomy" id="630683"/>
    <lineage>
        <taxon>Eukaryota</taxon>
        <taxon>Metazoa</taxon>
        <taxon>Chordata</taxon>
        <taxon>Craniata</taxon>
        <taxon>Vertebrata</taxon>
        <taxon>Euteleostomi</taxon>
        <taxon>Actinopterygii</taxon>
        <taxon>Neopterygii</taxon>
        <taxon>Teleostei</taxon>
        <taxon>Neoteleostei</taxon>
        <taxon>Acanthomorphata</taxon>
        <taxon>Zeiogadaria</taxon>
        <taxon>Gadariae</taxon>
        <taxon>Gadiformes</taxon>
        <taxon>Muraenolepidoidei</taxon>
        <taxon>Muraenolepididae</taxon>
        <taxon>Muraenolepis</taxon>
    </lineage>
</organism>
<protein>
    <submittedName>
        <fullName evidence="1">Uncharacterized protein</fullName>
    </submittedName>
</protein>
<name>A0A9Q0DBJ0_9TELE</name>